<dbReference type="GO" id="GO:0016787">
    <property type="term" value="F:hydrolase activity"/>
    <property type="evidence" value="ECO:0007669"/>
    <property type="project" value="InterPro"/>
</dbReference>
<dbReference type="EMBL" id="LCQW01000029">
    <property type="protein sequence ID" value="KKW23062.1"/>
    <property type="molecule type" value="Genomic_DNA"/>
</dbReference>
<dbReference type="Gene3D" id="1.10.10.2520">
    <property type="entry name" value="Cell wall hydrolase SleB, domain 1"/>
    <property type="match status" value="1"/>
</dbReference>
<dbReference type="InterPro" id="IPR042047">
    <property type="entry name" value="SleB_dom1"/>
</dbReference>
<evidence type="ECO:0000313" key="4">
    <source>
        <dbReference type="Proteomes" id="UP000034273"/>
    </source>
</evidence>
<sequence length="179" mass="20748">MTKTKVVRSINLLLIFAVVGIFLYVGKNKPVKMTDVACLARNLAYETLLDSHLRPESRRELEAIMHVVFQRKQLGRKAGFSNTVCGVVYQRAAFSWTLKHKLRYKDPDNKQRWAYMRSVARDGLAGTFVYSWPRSHECIISYKRADNKGVGKKPAIWFRARMRPVIVIGSHEFFCPKKR</sequence>
<reference evidence="3 4" key="1">
    <citation type="journal article" date="2015" name="Nature">
        <title>rRNA introns, odd ribosomes, and small enigmatic genomes across a large radiation of phyla.</title>
        <authorList>
            <person name="Brown C.T."/>
            <person name="Hug L.A."/>
            <person name="Thomas B.C."/>
            <person name="Sharon I."/>
            <person name="Castelle C.J."/>
            <person name="Singh A."/>
            <person name="Wilkins M.J."/>
            <person name="Williams K.H."/>
            <person name="Banfield J.F."/>
        </authorList>
    </citation>
    <scope>NUCLEOTIDE SEQUENCE [LARGE SCALE GENOMIC DNA]</scope>
</reference>
<dbReference type="Pfam" id="PF07486">
    <property type="entry name" value="Hydrolase_2"/>
    <property type="match status" value="1"/>
</dbReference>
<keyword evidence="1" id="KW-0812">Transmembrane</keyword>
<dbReference type="AlphaFoldDB" id="A0A0G1Z6D1"/>
<accession>A0A0G1Z6D1</accession>
<organism evidence="3 4">
    <name type="scientific">Candidatus Kaiserbacteria bacterium GW2011_GWA2_52_12</name>
    <dbReference type="NCBI Taxonomy" id="1618671"/>
    <lineage>
        <taxon>Bacteria</taxon>
        <taxon>Candidatus Kaiseribacteriota</taxon>
    </lineage>
</organism>
<name>A0A0G1Z6D1_9BACT</name>
<evidence type="ECO:0000313" key="3">
    <source>
        <dbReference type="EMBL" id="KKW23062.1"/>
    </source>
</evidence>
<dbReference type="InterPro" id="IPR011105">
    <property type="entry name" value="Cell_wall_hydrolase_SleB"/>
</dbReference>
<protein>
    <recommendedName>
        <fullName evidence="2">Cell wall hydrolase SleB domain-containing protein</fullName>
    </recommendedName>
</protein>
<proteinExistence type="predicted"/>
<feature type="transmembrane region" description="Helical" evidence="1">
    <location>
        <begin position="6"/>
        <end position="25"/>
    </location>
</feature>
<dbReference type="STRING" id="1618671.UY67_C0029G0022"/>
<dbReference type="Proteomes" id="UP000034273">
    <property type="component" value="Unassembled WGS sequence"/>
</dbReference>
<evidence type="ECO:0000259" key="2">
    <source>
        <dbReference type="Pfam" id="PF07486"/>
    </source>
</evidence>
<evidence type="ECO:0000256" key="1">
    <source>
        <dbReference type="SAM" id="Phobius"/>
    </source>
</evidence>
<keyword evidence="1" id="KW-0472">Membrane</keyword>
<comment type="caution">
    <text evidence="3">The sequence shown here is derived from an EMBL/GenBank/DDBJ whole genome shotgun (WGS) entry which is preliminary data.</text>
</comment>
<keyword evidence="1" id="KW-1133">Transmembrane helix</keyword>
<gene>
    <name evidence="3" type="ORF">UY67_C0029G0022</name>
</gene>
<feature type="domain" description="Cell wall hydrolase SleB" evidence="2">
    <location>
        <begin position="57"/>
        <end position="174"/>
    </location>
</feature>